<feature type="region of interest" description="Disordered" evidence="1">
    <location>
        <begin position="1"/>
        <end position="23"/>
    </location>
</feature>
<dbReference type="EMBL" id="GECZ01029149">
    <property type="protein sequence ID" value="JAS40620.1"/>
    <property type="molecule type" value="Transcribed_RNA"/>
</dbReference>
<evidence type="ECO:0000256" key="1">
    <source>
        <dbReference type="SAM" id="MobiDB-lite"/>
    </source>
</evidence>
<evidence type="ECO:0000313" key="2">
    <source>
        <dbReference type="EMBL" id="JAS40620.1"/>
    </source>
</evidence>
<reference evidence="2" key="1">
    <citation type="submission" date="2015-11" db="EMBL/GenBank/DDBJ databases">
        <title>De novo transcriptome assembly of four potential Pierce s Disease insect vectors from Arizona vineyards.</title>
        <authorList>
            <person name="Tassone E.E."/>
        </authorList>
    </citation>
    <scope>NUCLEOTIDE SEQUENCE</scope>
</reference>
<name>A0A1B6ERT5_9HEMI</name>
<dbReference type="AlphaFoldDB" id="A0A1B6ERT5"/>
<sequence length="102" mass="11788">LEENYSLKRNANDCDTDNEPSHKKVRYMLPVKSNEGIQERFIVEDNEDNEDEEISKSVENDDDDKKSESGSKQLTTVEILSKRMKLLNDYKLKIGSMCSDLL</sequence>
<feature type="compositionally biased region" description="Basic and acidic residues" evidence="1">
    <location>
        <begin position="54"/>
        <end position="69"/>
    </location>
</feature>
<proteinExistence type="predicted"/>
<feature type="compositionally biased region" description="Acidic residues" evidence="1">
    <location>
        <begin position="44"/>
        <end position="53"/>
    </location>
</feature>
<gene>
    <name evidence="2" type="ORF">g.47272</name>
</gene>
<protein>
    <submittedName>
        <fullName evidence="2">Uncharacterized protein</fullName>
    </submittedName>
</protein>
<feature type="non-terminal residue" evidence="2">
    <location>
        <position position="102"/>
    </location>
</feature>
<accession>A0A1B6ERT5</accession>
<organism evidence="2">
    <name type="scientific">Cuerna arida</name>
    <dbReference type="NCBI Taxonomy" id="1464854"/>
    <lineage>
        <taxon>Eukaryota</taxon>
        <taxon>Metazoa</taxon>
        <taxon>Ecdysozoa</taxon>
        <taxon>Arthropoda</taxon>
        <taxon>Hexapoda</taxon>
        <taxon>Insecta</taxon>
        <taxon>Pterygota</taxon>
        <taxon>Neoptera</taxon>
        <taxon>Paraneoptera</taxon>
        <taxon>Hemiptera</taxon>
        <taxon>Auchenorrhyncha</taxon>
        <taxon>Membracoidea</taxon>
        <taxon>Cicadellidae</taxon>
        <taxon>Cicadellinae</taxon>
        <taxon>Proconiini</taxon>
        <taxon>Cuerna</taxon>
    </lineage>
</organism>
<feature type="region of interest" description="Disordered" evidence="1">
    <location>
        <begin position="39"/>
        <end position="72"/>
    </location>
</feature>
<feature type="non-terminal residue" evidence="2">
    <location>
        <position position="1"/>
    </location>
</feature>